<dbReference type="Gene3D" id="3.40.30.10">
    <property type="entry name" value="Glutaredoxin"/>
    <property type="match status" value="1"/>
</dbReference>
<protein>
    <recommendedName>
        <fullName evidence="6">Glutathione-dependent peroxiredoxin</fullName>
        <ecNumber evidence="6">1.11.1.27</ecNumber>
    </recommendedName>
</protein>
<dbReference type="PANTHER" id="PTHR10430">
    <property type="entry name" value="PEROXIREDOXIN"/>
    <property type="match status" value="1"/>
</dbReference>
<proteinExistence type="inferred from homology"/>
<evidence type="ECO:0000256" key="5">
    <source>
        <dbReference type="PIRSR" id="PIRSR637944-1"/>
    </source>
</evidence>
<dbReference type="GO" id="GO:0008379">
    <property type="term" value="F:thioredoxin peroxidase activity"/>
    <property type="evidence" value="ECO:0007669"/>
    <property type="project" value="InterPro"/>
</dbReference>
<gene>
    <name evidence="8" type="ORF">DXX94_12055</name>
</gene>
<evidence type="ECO:0000256" key="6">
    <source>
        <dbReference type="RuleBase" id="RU366011"/>
    </source>
</evidence>
<reference evidence="9" key="1">
    <citation type="submission" date="2018-08" db="EMBL/GenBank/DDBJ databases">
        <title>Thalassotalea euphylliae genome.</title>
        <authorList>
            <person name="Summers S."/>
            <person name="Rice S.A."/>
            <person name="Freckelton M.L."/>
            <person name="Nedved B.T."/>
            <person name="Hadfield M.G."/>
        </authorList>
    </citation>
    <scope>NUCLEOTIDE SEQUENCE [LARGE SCALE GENOMIC DNA]</scope>
    <source>
        <strain evidence="9">H3</strain>
    </source>
</reference>
<dbReference type="EMBL" id="QUOT01000001">
    <property type="protein sequence ID" value="REL32708.1"/>
    <property type="molecule type" value="Genomic_DNA"/>
</dbReference>
<dbReference type="GO" id="GO:0005737">
    <property type="term" value="C:cytoplasm"/>
    <property type="evidence" value="ECO:0007669"/>
    <property type="project" value="TreeGrafter"/>
</dbReference>
<sequence>MPSGQLQELKDGEMINHATDELFANKKVVLFAVPGAFTPTCSAAHLPGYVVKADEFKAKGVDLIACVSVNDAFVMNAWGAAQNAEHIAMLADGDGNYTKALGLEMETGAFGGLRSQRYAMVIENGTVTLLNVEKPKEFEVSKAEAVLAAL</sequence>
<dbReference type="GO" id="GO:0045454">
    <property type="term" value="P:cell redox homeostasis"/>
    <property type="evidence" value="ECO:0007669"/>
    <property type="project" value="TreeGrafter"/>
</dbReference>
<keyword evidence="4 6" id="KW-0676">Redox-active center</keyword>
<dbReference type="PROSITE" id="PS51352">
    <property type="entry name" value="THIOREDOXIN_2"/>
    <property type="match status" value="1"/>
</dbReference>
<keyword evidence="2 6" id="KW-0049">Antioxidant</keyword>
<dbReference type="Pfam" id="PF08534">
    <property type="entry name" value="Redoxin"/>
    <property type="match status" value="1"/>
</dbReference>
<evidence type="ECO:0000313" key="8">
    <source>
        <dbReference type="EMBL" id="REL32708.1"/>
    </source>
</evidence>
<comment type="caution">
    <text evidence="8">The sequence shown here is derived from an EMBL/GenBank/DDBJ whole genome shotgun (WGS) entry which is preliminary data.</text>
</comment>
<dbReference type="GO" id="GO:0042744">
    <property type="term" value="P:hydrogen peroxide catabolic process"/>
    <property type="evidence" value="ECO:0007669"/>
    <property type="project" value="TreeGrafter"/>
</dbReference>
<dbReference type="AlphaFoldDB" id="A0A3E0U6X2"/>
<keyword evidence="3 6" id="KW-0560">Oxidoreductase</keyword>
<dbReference type="PANTHER" id="PTHR10430:SF16">
    <property type="entry name" value="PEROXIREDOXIN-5, MITOCHONDRIAL"/>
    <property type="match status" value="1"/>
</dbReference>
<dbReference type="RefSeq" id="WP_116018487.1">
    <property type="nucleotide sequence ID" value="NZ_QUOT01000001.1"/>
</dbReference>
<keyword evidence="9" id="KW-1185">Reference proteome</keyword>
<keyword evidence="1 6" id="KW-0575">Peroxidase</keyword>
<feature type="active site" description="Cysteine sulfenic acid (-SOH) intermediate" evidence="5">
    <location>
        <position position="41"/>
    </location>
</feature>
<evidence type="ECO:0000256" key="4">
    <source>
        <dbReference type="ARBA" id="ARBA00023284"/>
    </source>
</evidence>
<comment type="similarity">
    <text evidence="6">Belongs to the peroxiredoxin family. Prx5 subfamily.</text>
</comment>
<dbReference type="EC" id="1.11.1.27" evidence="6"/>
<dbReference type="CDD" id="cd03013">
    <property type="entry name" value="PRX5_like"/>
    <property type="match status" value="1"/>
</dbReference>
<dbReference type="Proteomes" id="UP000256899">
    <property type="component" value="Unassembled WGS sequence"/>
</dbReference>
<evidence type="ECO:0000256" key="1">
    <source>
        <dbReference type="ARBA" id="ARBA00022559"/>
    </source>
</evidence>
<dbReference type="InterPro" id="IPR013740">
    <property type="entry name" value="Redoxin"/>
</dbReference>
<dbReference type="InterPro" id="IPR013766">
    <property type="entry name" value="Thioredoxin_domain"/>
</dbReference>
<feature type="domain" description="Thioredoxin" evidence="7">
    <location>
        <begin position="1"/>
        <end position="150"/>
    </location>
</feature>
<accession>A0A3E0U6X2</accession>
<organism evidence="8 9">
    <name type="scientific">Thalassotalea euphylliae</name>
    <dbReference type="NCBI Taxonomy" id="1655234"/>
    <lineage>
        <taxon>Bacteria</taxon>
        <taxon>Pseudomonadati</taxon>
        <taxon>Pseudomonadota</taxon>
        <taxon>Gammaproteobacteria</taxon>
        <taxon>Alteromonadales</taxon>
        <taxon>Colwelliaceae</taxon>
        <taxon>Thalassotalea</taxon>
    </lineage>
</organism>
<dbReference type="InterPro" id="IPR037944">
    <property type="entry name" value="PRX5-like"/>
</dbReference>
<dbReference type="InterPro" id="IPR036249">
    <property type="entry name" value="Thioredoxin-like_sf"/>
</dbReference>
<evidence type="ECO:0000256" key="2">
    <source>
        <dbReference type="ARBA" id="ARBA00022862"/>
    </source>
</evidence>
<comment type="catalytic activity">
    <reaction evidence="6">
        <text>a hydroperoxide + 2 glutathione = an alcohol + glutathione disulfide + H2O</text>
        <dbReference type="Rhea" id="RHEA:62632"/>
        <dbReference type="ChEBI" id="CHEBI:15377"/>
        <dbReference type="ChEBI" id="CHEBI:30879"/>
        <dbReference type="ChEBI" id="CHEBI:35924"/>
        <dbReference type="ChEBI" id="CHEBI:57925"/>
        <dbReference type="ChEBI" id="CHEBI:58297"/>
        <dbReference type="EC" id="1.11.1.27"/>
    </reaction>
</comment>
<dbReference type="FunFam" id="3.40.30.10:FF:000020">
    <property type="entry name" value="Peroxiredoxin"/>
    <property type="match status" value="1"/>
</dbReference>
<dbReference type="SUPFAM" id="SSF52833">
    <property type="entry name" value="Thioredoxin-like"/>
    <property type="match status" value="1"/>
</dbReference>
<name>A0A3E0U6X2_9GAMM</name>
<evidence type="ECO:0000256" key="3">
    <source>
        <dbReference type="ARBA" id="ARBA00023002"/>
    </source>
</evidence>
<evidence type="ECO:0000259" key="7">
    <source>
        <dbReference type="PROSITE" id="PS51352"/>
    </source>
</evidence>
<evidence type="ECO:0000313" key="9">
    <source>
        <dbReference type="Proteomes" id="UP000256899"/>
    </source>
</evidence>
<comment type="function">
    <text evidence="6">Thiol-specific peroxidase that catalyzes the reduction of hydrogen peroxide and organic hydroperoxides to water and alcohols, respectively. Plays a role in cell protection against oxidative stress by detoxifying peroxides.</text>
</comment>
<dbReference type="GO" id="GO:0034599">
    <property type="term" value="P:cellular response to oxidative stress"/>
    <property type="evidence" value="ECO:0007669"/>
    <property type="project" value="InterPro"/>
</dbReference>